<evidence type="ECO:0000313" key="5">
    <source>
        <dbReference type="Proteomes" id="UP001286313"/>
    </source>
</evidence>
<dbReference type="GO" id="GO:0008146">
    <property type="term" value="F:sulfotransferase activity"/>
    <property type="evidence" value="ECO:0007669"/>
    <property type="project" value="InterPro"/>
</dbReference>
<keyword evidence="5" id="KW-1185">Reference proteome</keyword>
<dbReference type="EMBL" id="JAWQEG010003662">
    <property type="protein sequence ID" value="KAK3865097.1"/>
    <property type="molecule type" value="Genomic_DNA"/>
</dbReference>
<dbReference type="Gene3D" id="3.40.50.300">
    <property type="entry name" value="P-loop containing nucleotide triphosphate hydrolases"/>
    <property type="match status" value="1"/>
</dbReference>
<proteinExistence type="inferred from homology"/>
<gene>
    <name evidence="4" type="ORF">Pcinc_029266</name>
</gene>
<name>A0AAE1F1D0_PETCI</name>
<organism evidence="4 5">
    <name type="scientific">Petrolisthes cinctipes</name>
    <name type="common">Flat porcelain crab</name>
    <dbReference type="NCBI Taxonomy" id="88211"/>
    <lineage>
        <taxon>Eukaryota</taxon>
        <taxon>Metazoa</taxon>
        <taxon>Ecdysozoa</taxon>
        <taxon>Arthropoda</taxon>
        <taxon>Crustacea</taxon>
        <taxon>Multicrustacea</taxon>
        <taxon>Malacostraca</taxon>
        <taxon>Eumalacostraca</taxon>
        <taxon>Eucarida</taxon>
        <taxon>Decapoda</taxon>
        <taxon>Pleocyemata</taxon>
        <taxon>Anomura</taxon>
        <taxon>Galatheoidea</taxon>
        <taxon>Porcellanidae</taxon>
        <taxon>Petrolisthes</taxon>
    </lineage>
</organism>
<reference evidence="4" key="1">
    <citation type="submission" date="2023-10" db="EMBL/GenBank/DDBJ databases">
        <title>Genome assemblies of two species of porcelain crab, Petrolisthes cinctipes and Petrolisthes manimaculis (Anomura: Porcellanidae).</title>
        <authorList>
            <person name="Angst P."/>
        </authorList>
    </citation>
    <scope>NUCLEOTIDE SEQUENCE</scope>
    <source>
        <strain evidence="4">PB745_01</strain>
        <tissue evidence="4">Gill</tissue>
    </source>
</reference>
<dbReference type="Proteomes" id="UP001286313">
    <property type="component" value="Unassembled WGS sequence"/>
</dbReference>
<sequence length="366" mass="42665">MTSMQVVVEVVIKEGVWYDTYTDKHTGITSIMSKDFPYTIETLPEEENTRIKRDFEGYLSGCVRVPPKGYFYQAIYRDFAASYYNLKLYPTDVFVASYPKCGTTWTQELVWMVMNDFDEEGAKVPLDKRFPMIESDHVLDPQVFQDPELSSKMKGMVPKPGDYLALVSSLSHPRPLKTHMPFSLLPPSLLDTCKVVYVARDPKDVVVSYYHHHRMWITHGYKGDFNTFLEYFMNDQLMFSPFWEHIREAWDLRHHPNLLILTYHDLQTNLAQTINKVASFLGKSVSEEQMVKLQKHLHIDSMKKNPATNAEYLGDLGVLDKREGGFIRKGGSGGWRKYFDDKMVEKFEKWMVEKGKGLEKEFKWLS</sequence>
<dbReference type="InterPro" id="IPR000863">
    <property type="entry name" value="Sulfotransferase_dom"/>
</dbReference>
<keyword evidence="2" id="KW-0808">Transferase</keyword>
<evidence type="ECO:0000313" key="4">
    <source>
        <dbReference type="EMBL" id="KAK3865097.1"/>
    </source>
</evidence>
<dbReference type="AlphaFoldDB" id="A0AAE1F1D0"/>
<accession>A0AAE1F1D0</accession>
<evidence type="ECO:0000256" key="2">
    <source>
        <dbReference type="ARBA" id="ARBA00022679"/>
    </source>
</evidence>
<comment type="caution">
    <text evidence="4">The sequence shown here is derived from an EMBL/GenBank/DDBJ whole genome shotgun (WGS) entry which is preliminary data.</text>
</comment>
<comment type="similarity">
    <text evidence="1">Belongs to the sulfotransferase 1 family.</text>
</comment>
<dbReference type="Pfam" id="PF00685">
    <property type="entry name" value="Sulfotransfer_1"/>
    <property type="match status" value="1"/>
</dbReference>
<dbReference type="InterPro" id="IPR027417">
    <property type="entry name" value="P-loop_NTPase"/>
</dbReference>
<evidence type="ECO:0000256" key="1">
    <source>
        <dbReference type="ARBA" id="ARBA00005771"/>
    </source>
</evidence>
<dbReference type="SUPFAM" id="SSF52540">
    <property type="entry name" value="P-loop containing nucleoside triphosphate hydrolases"/>
    <property type="match status" value="1"/>
</dbReference>
<dbReference type="PANTHER" id="PTHR11783">
    <property type="entry name" value="SULFOTRANSFERASE SULT"/>
    <property type="match status" value="1"/>
</dbReference>
<protein>
    <recommendedName>
        <fullName evidence="3">Sulfotransferase domain-containing protein</fullName>
    </recommendedName>
</protein>
<evidence type="ECO:0000259" key="3">
    <source>
        <dbReference type="Pfam" id="PF00685"/>
    </source>
</evidence>
<feature type="domain" description="Sulfotransferase" evidence="3">
    <location>
        <begin position="90"/>
        <end position="357"/>
    </location>
</feature>